<dbReference type="Proteomes" id="UP001348817">
    <property type="component" value="Chromosome"/>
</dbReference>
<evidence type="ECO:0000313" key="5">
    <source>
        <dbReference type="Proteomes" id="UP001348817"/>
    </source>
</evidence>
<reference evidence="4 5" key="1">
    <citation type="submission" date="2021-12" db="EMBL/GenBank/DDBJ databases">
        <title>Genome sequencing of bacteria with rrn-lacking chromosome and rrn-plasmid.</title>
        <authorList>
            <person name="Anda M."/>
            <person name="Iwasaki W."/>
        </authorList>
    </citation>
    <scope>NUCLEOTIDE SEQUENCE [LARGE SCALE GENOMIC DNA]</scope>
    <source>
        <strain evidence="4 5">DSM 100852</strain>
    </source>
</reference>
<dbReference type="Gene3D" id="1.10.12.10">
    <property type="entry name" value="Lyase 2-enoyl-coa Hydratase, Chain A, domain 2"/>
    <property type="match status" value="1"/>
</dbReference>
<dbReference type="RefSeq" id="WP_338393238.1">
    <property type="nucleotide sequence ID" value="NZ_AP025314.1"/>
</dbReference>
<dbReference type="SUPFAM" id="SSF52096">
    <property type="entry name" value="ClpP/crotonase"/>
    <property type="match status" value="1"/>
</dbReference>
<evidence type="ECO:0000256" key="3">
    <source>
        <dbReference type="RuleBase" id="RU003707"/>
    </source>
</evidence>
<dbReference type="KEGG" id="fax:FUAX_03780"/>
<proteinExistence type="inferred from homology"/>
<dbReference type="PANTHER" id="PTHR11941">
    <property type="entry name" value="ENOYL-COA HYDRATASE-RELATED"/>
    <property type="match status" value="1"/>
</dbReference>
<dbReference type="AlphaFoldDB" id="A0AAU9D563"/>
<dbReference type="PROSITE" id="PS00166">
    <property type="entry name" value="ENOYL_COA_HYDRATASE"/>
    <property type="match status" value="1"/>
</dbReference>
<dbReference type="CDD" id="cd06558">
    <property type="entry name" value="crotonase-like"/>
    <property type="match status" value="1"/>
</dbReference>
<dbReference type="InterPro" id="IPR018376">
    <property type="entry name" value="Enoyl-CoA_hyd/isom_CS"/>
</dbReference>
<dbReference type="InterPro" id="IPR029045">
    <property type="entry name" value="ClpP/crotonase-like_dom_sf"/>
</dbReference>
<dbReference type="FunFam" id="3.90.226.10:FF:000009">
    <property type="entry name" value="Carnitinyl-CoA dehydratase"/>
    <property type="match status" value="1"/>
</dbReference>
<keyword evidence="5" id="KW-1185">Reference proteome</keyword>
<organism evidence="4 5">
    <name type="scientific">Fulvitalea axinellae</name>
    <dbReference type="NCBI Taxonomy" id="1182444"/>
    <lineage>
        <taxon>Bacteria</taxon>
        <taxon>Pseudomonadati</taxon>
        <taxon>Bacteroidota</taxon>
        <taxon>Cytophagia</taxon>
        <taxon>Cytophagales</taxon>
        <taxon>Persicobacteraceae</taxon>
        <taxon>Fulvitalea</taxon>
    </lineage>
</organism>
<name>A0AAU9D563_9BACT</name>
<dbReference type="GO" id="GO:0016829">
    <property type="term" value="F:lyase activity"/>
    <property type="evidence" value="ECO:0007669"/>
    <property type="project" value="UniProtKB-KW"/>
</dbReference>
<dbReference type="GO" id="GO:0006635">
    <property type="term" value="P:fatty acid beta-oxidation"/>
    <property type="evidence" value="ECO:0007669"/>
    <property type="project" value="TreeGrafter"/>
</dbReference>
<gene>
    <name evidence="4" type="primary">crt</name>
    <name evidence="4" type="ORF">FUAX_03780</name>
</gene>
<evidence type="ECO:0000313" key="4">
    <source>
        <dbReference type="EMBL" id="BDD07946.1"/>
    </source>
</evidence>
<dbReference type="InterPro" id="IPR014748">
    <property type="entry name" value="Enoyl-CoA_hydra_C"/>
</dbReference>
<dbReference type="Pfam" id="PF00378">
    <property type="entry name" value="ECH_1"/>
    <property type="match status" value="1"/>
</dbReference>
<keyword evidence="2" id="KW-0456">Lyase</keyword>
<accession>A0AAU9D563</accession>
<evidence type="ECO:0000256" key="2">
    <source>
        <dbReference type="ARBA" id="ARBA00023239"/>
    </source>
</evidence>
<sequence length="261" mass="28324">MAESGCIKIDTSNQIMTIAFDRQDKLNALSVSVLDVLRERIEEVYDDNDIKGVIITGEGSKAFSSGVDIDEISTLNELNARKFSEKGQEIMNLIENCHKPVIAAIDGYASGAGCELAMCCHLRVATEHSKFGFPEANVGIIPGFGGTQRLPRLVGKGKALELLLTGDYISAQEAKITGLVNYLVSDREELLFKCKNVLDKVIAKAPLAIGMLINCVNASFGNQEGGYQTEANSFSNCSKSQDFKEGITAFVDKREPNFIGE</sequence>
<comment type="similarity">
    <text evidence="1 3">Belongs to the enoyl-CoA hydratase/isomerase family.</text>
</comment>
<dbReference type="PANTHER" id="PTHR11941:SF54">
    <property type="entry name" value="ENOYL-COA HYDRATASE, MITOCHONDRIAL"/>
    <property type="match status" value="1"/>
</dbReference>
<dbReference type="InterPro" id="IPR001753">
    <property type="entry name" value="Enoyl-CoA_hydra/iso"/>
</dbReference>
<dbReference type="EMBL" id="AP025314">
    <property type="protein sequence ID" value="BDD07946.1"/>
    <property type="molecule type" value="Genomic_DNA"/>
</dbReference>
<dbReference type="Gene3D" id="3.90.226.10">
    <property type="entry name" value="2-enoyl-CoA Hydratase, Chain A, domain 1"/>
    <property type="match status" value="1"/>
</dbReference>
<protein>
    <submittedName>
        <fullName evidence="4">Enoyl-CoA hydratase</fullName>
    </submittedName>
</protein>
<evidence type="ECO:0000256" key="1">
    <source>
        <dbReference type="ARBA" id="ARBA00005254"/>
    </source>
</evidence>